<feature type="region of interest" description="Disordered" evidence="1">
    <location>
        <begin position="580"/>
        <end position="599"/>
    </location>
</feature>
<dbReference type="Pfam" id="PF01841">
    <property type="entry name" value="Transglut_core"/>
    <property type="match status" value="1"/>
</dbReference>
<evidence type="ECO:0000313" key="4">
    <source>
        <dbReference type="EMBL" id="KAA8819275.1"/>
    </source>
</evidence>
<feature type="domain" description="Transglutaminase-like" evidence="3">
    <location>
        <begin position="689"/>
        <end position="772"/>
    </location>
</feature>
<organism evidence="5 6">
    <name type="scientific">Bifidobacterium vespertilionis</name>
    <dbReference type="NCBI Taxonomy" id="2562524"/>
    <lineage>
        <taxon>Bacteria</taxon>
        <taxon>Bacillati</taxon>
        <taxon>Actinomycetota</taxon>
        <taxon>Actinomycetes</taxon>
        <taxon>Bifidobacteriales</taxon>
        <taxon>Bifidobacteriaceae</taxon>
        <taxon>Bifidobacterium</taxon>
    </lineage>
</organism>
<dbReference type="EMBL" id="RZOA01000011">
    <property type="protein sequence ID" value="KAA8823183.1"/>
    <property type="molecule type" value="Genomic_DNA"/>
</dbReference>
<feature type="compositionally biased region" description="Low complexity" evidence="1">
    <location>
        <begin position="1005"/>
        <end position="1024"/>
    </location>
</feature>
<feature type="compositionally biased region" description="Basic and acidic residues" evidence="1">
    <location>
        <begin position="723"/>
        <end position="739"/>
    </location>
</feature>
<feature type="compositionally biased region" description="Polar residues" evidence="1">
    <location>
        <begin position="781"/>
        <end position="793"/>
    </location>
</feature>
<accession>A0A5J5DU60</accession>
<keyword evidence="2" id="KW-0472">Membrane</keyword>
<dbReference type="InterPro" id="IPR002931">
    <property type="entry name" value="Transglutaminase-like"/>
</dbReference>
<dbReference type="Proteomes" id="UP000374630">
    <property type="component" value="Unassembled WGS sequence"/>
</dbReference>
<feature type="region of interest" description="Disordered" evidence="1">
    <location>
        <begin position="996"/>
        <end position="1050"/>
    </location>
</feature>
<feature type="transmembrane region" description="Helical" evidence="2">
    <location>
        <begin position="321"/>
        <end position="339"/>
    </location>
</feature>
<dbReference type="InterPro" id="IPR038765">
    <property type="entry name" value="Papain-like_cys_pep_sf"/>
</dbReference>
<evidence type="ECO:0000313" key="6">
    <source>
        <dbReference type="Proteomes" id="UP000345527"/>
    </source>
</evidence>
<feature type="region of interest" description="Disordered" evidence="1">
    <location>
        <begin position="723"/>
        <end position="743"/>
    </location>
</feature>
<feature type="compositionally biased region" description="Basic residues" evidence="1">
    <location>
        <begin position="1033"/>
        <end position="1050"/>
    </location>
</feature>
<feature type="compositionally biased region" description="Basic and acidic residues" evidence="1">
    <location>
        <begin position="117"/>
        <end position="133"/>
    </location>
</feature>
<feature type="transmembrane region" description="Helical" evidence="2">
    <location>
        <begin position="848"/>
        <end position="869"/>
    </location>
</feature>
<dbReference type="SUPFAM" id="SSF54001">
    <property type="entry name" value="Cysteine proteinases"/>
    <property type="match status" value="1"/>
</dbReference>
<keyword evidence="2" id="KW-0812">Transmembrane</keyword>
<keyword evidence="2" id="KW-1133">Transmembrane helix</keyword>
<comment type="caution">
    <text evidence="5">The sequence shown here is derived from an EMBL/GenBank/DDBJ whole genome shotgun (WGS) entry which is preliminary data.</text>
</comment>
<dbReference type="PANTHER" id="PTHR42736">
    <property type="entry name" value="PROTEIN-GLUTAMINE GAMMA-GLUTAMYLTRANSFERASE"/>
    <property type="match status" value="1"/>
</dbReference>
<dbReference type="Pfam" id="PF11992">
    <property type="entry name" value="TgpA_N"/>
    <property type="match status" value="1"/>
</dbReference>
<evidence type="ECO:0000313" key="7">
    <source>
        <dbReference type="Proteomes" id="UP000374630"/>
    </source>
</evidence>
<feature type="compositionally biased region" description="Basic and acidic residues" evidence="1">
    <location>
        <begin position="85"/>
        <end position="94"/>
    </location>
</feature>
<feature type="transmembrane region" description="Helical" evidence="2">
    <location>
        <begin position="345"/>
        <end position="364"/>
    </location>
</feature>
<feature type="transmembrane region" description="Helical" evidence="2">
    <location>
        <begin position="201"/>
        <end position="221"/>
    </location>
</feature>
<feature type="transmembrane region" description="Helical" evidence="2">
    <location>
        <begin position="295"/>
        <end position="314"/>
    </location>
</feature>
<dbReference type="PANTHER" id="PTHR42736:SF1">
    <property type="entry name" value="PROTEIN-GLUTAMINE GAMMA-GLUTAMYLTRANSFERASE"/>
    <property type="match status" value="1"/>
</dbReference>
<feature type="transmembrane region" description="Helical" evidence="2">
    <location>
        <begin position="233"/>
        <end position="252"/>
    </location>
</feature>
<dbReference type="Gene3D" id="3.10.620.30">
    <property type="match status" value="1"/>
</dbReference>
<evidence type="ECO:0000256" key="1">
    <source>
        <dbReference type="SAM" id="MobiDB-lite"/>
    </source>
</evidence>
<dbReference type="OrthoDB" id="3651060at2"/>
<reference evidence="6 7" key="1">
    <citation type="journal article" date="2019" name="Syst. Appl. Microbiol.">
        <title>Characterization of Bifidobacterium species in feaces of the Egyptian fruit bat: Description of B. vespertilionis sp. nov. and B. rousetti sp. nov.</title>
        <authorList>
            <person name="Modesto M."/>
            <person name="Satti M."/>
            <person name="Watanabe K."/>
            <person name="Puglisi E."/>
            <person name="Morelli L."/>
            <person name="Huang C.-H."/>
            <person name="Liou J.-S."/>
            <person name="Miyashita M."/>
            <person name="Tamura T."/>
            <person name="Saito S."/>
            <person name="Mori K."/>
            <person name="Huang L."/>
            <person name="Sciavilla P."/>
            <person name="Sandri C."/>
            <person name="Spiezio C."/>
            <person name="Vitali F."/>
            <person name="Cavalieri D."/>
            <person name="Perpetuini G."/>
            <person name="Tofalo R."/>
            <person name="Bonetti A."/>
            <person name="Arita M."/>
            <person name="Mattarelli P."/>
        </authorList>
    </citation>
    <scope>NUCLEOTIDE SEQUENCE [LARGE SCALE GENOMIC DNA]</scope>
    <source>
        <strain evidence="4 7">RST16</strain>
        <strain evidence="5 6">RST8</strain>
    </source>
</reference>
<keyword evidence="7" id="KW-1185">Reference proteome</keyword>
<proteinExistence type="predicted"/>
<evidence type="ECO:0000313" key="5">
    <source>
        <dbReference type="EMBL" id="KAA8823183.1"/>
    </source>
</evidence>
<feature type="transmembrane region" description="Helical" evidence="2">
    <location>
        <begin position="176"/>
        <end position="195"/>
    </location>
</feature>
<feature type="region of interest" description="Disordered" evidence="1">
    <location>
        <begin position="1"/>
        <end position="144"/>
    </location>
</feature>
<evidence type="ECO:0000259" key="3">
    <source>
        <dbReference type="SMART" id="SM00460"/>
    </source>
</evidence>
<gene>
    <name evidence="5" type="ORF">EM848_06655</name>
    <name evidence="4" type="ORF">EMO90_08525</name>
</gene>
<dbReference type="Proteomes" id="UP000345527">
    <property type="component" value="Unassembled WGS sequence"/>
</dbReference>
<feature type="transmembrane region" description="Helical" evidence="2">
    <location>
        <begin position="376"/>
        <end position="396"/>
    </location>
</feature>
<dbReference type="InterPro" id="IPR021878">
    <property type="entry name" value="TgpA_N"/>
</dbReference>
<dbReference type="InterPro" id="IPR052901">
    <property type="entry name" value="Bact_TGase-like"/>
</dbReference>
<dbReference type="AlphaFoldDB" id="A0A5J5DU60"/>
<protein>
    <submittedName>
        <fullName evidence="5">Transglutaminase domain-containing protein</fullName>
    </submittedName>
</protein>
<evidence type="ECO:0000256" key="2">
    <source>
        <dbReference type="SAM" id="Phobius"/>
    </source>
</evidence>
<dbReference type="SMART" id="SM00460">
    <property type="entry name" value="TGc"/>
    <property type="match status" value="1"/>
</dbReference>
<dbReference type="EMBL" id="RZNZ01000011">
    <property type="protein sequence ID" value="KAA8819275.1"/>
    <property type="molecule type" value="Genomic_DNA"/>
</dbReference>
<feature type="region of interest" description="Disordered" evidence="1">
    <location>
        <begin position="771"/>
        <end position="828"/>
    </location>
</feature>
<name>A0A5J5DU60_9BIFI</name>
<sequence length="1050" mass="109878">MGAGCGRPRRPVASAPVERHGIAGYVQRDSPIGGHGGSRPHGRQSGRRIGTAPGHPAAVGIATGDRTRNDSLSGDRLPHHAARCGPHDGIRTDCARPAAGSDSCRRGPHGGSAPELQRGDDRRSARSDGHVGDVDGGLVMTSPLPRSGHTARSFDCAARCTGRTHHAAGHLRVPRLPIMHMVIVCATLIAMSPLIPVYGSVWLWVLGGLPAAALGCLAAALGSPGRRCWMQPLSLAIAQGAIGPWVAFMLSANAAGGPLDLQTAVDVVRNGWMTTLGSFKLLIALAPPVDNMDGALMALWTMALFTSYLAAVLAASTRNPAGGWALLPLCAGFAGAALLGAGTGWHPVGTGLAFTSLMLVWLGWHGGWLEPARWRSAGAMASGTMAVSIVVALAAGPTIGPGRVTLRDHYNPPLYMADRVSPLSGMRAIVKRHRDDPVLTVTGLPAGAPVRLAVMDAFDGDVWNLSGDDSGRSSGEFRRSGMRVDAGGGTGGAMGDATGGGQAGTPFRATFTIRGDWDDHWLPLAGNVRTVEFDDPRNAGMFHTNAVTGTGLLTGDLTDGLRYVESGVLPRAAAGDARIGANADARDDGTGSSDGTGSEDVLVIAGDRIDMRALAEADAGTVDLPEPVDVPDSVRTFASATAGGEAHAGAKAIALARSLQRMGWFSRGLGDDYPSPPGHGNHRVDMLLGGGIMVGDSEQYASAMALMARELGIPSRVVYGLLPKDDDGRPSAARTERTPDGSASVTFTGLDIAAWTEVNLKGFGWVAFHPTPSETKHPDQSQRTAASEPQTLVRQPPVPLTEPLRDRTTVAGRTAITGDDAEPPDDGDARWQAVRRTIMLVLIYGSPLWLLIMVIGMIVAAKALAVAIARRRGSPARRIAQGWYAIRLLAYRCGVREAGSGAGGAPEIARAIARGLTAGGPAQKARGQGLEREAQGQGLEPALLDLARDADRAAFSGEAVTEGQARRFWRSADRARRMMLRSLPWPRRWLARLSPSRPVSRGATSHSAASSPPASRLPHLPHLSALVPPTPLKTRKTRRAAVRRKGGRTT</sequence>